<comment type="caution">
    <text evidence="2">The sequence shown here is derived from an EMBL/GenBank/DDBJ whole genome shotgun (WGS) entry which is preliminary data.</text>
</comment>
<gene>
    <name evidence="2" type="ORF">BKG88_08970</name>
</gene>
<name>A0A1V3L565_9PAST</name>
<accession>A0A1V3L565</accession>
<dbReference type="InterPro" id="IPR045958">
    <property type="entry name" value="DUF6378"/>
</dbReference>
<dbReference type="RefSeq" id="WP_077553396.1">
    <property type="nucleotide sequence ID" value="NZ_MLAI01000024.1"/>
</dbReference>
<dbReference type="Proteomes" id="UP000189353">
    <property type="component" value="Unassembled WGS sequence"/>
</dbReference>
<sequence>MNINETLQERSHTHGDFIEGSQTFDKLISAINEKRSNLDGTQYYALTMLAAKLTRILNGNAHEADHWVDSIGYLTLGGRLDIPEEPLSQQPLNAFVELPVIKQNKEN</sequence>
<protein>
    <recommendedName>
        <fullName evidence="1">DUF6378 domain-containing protein</fullName>
    </recommendedName>
</protein>
<evidence type="ECO:0000313" key="3">
    <source>
        <dbReference type="Proteomes" id="UP000189353"/>
    </source>
</evidence>
<dbReference type="Pfam" id="PF19905">
    <property type="entry name" value="DUF6378"/>
    <property type="match status" value="1"/>
</dbReference>
<evidence type="ECO:0000313" key="2">
    <source>
        <dbReference type="EMBL" id="OOF85086.1"/>
    </source>
</evidence>
<proteinExistence type="predicted"/>
<reference evidence="2 3" key="1">
    <citation type="submission" date="2016-10" db="EMBL/GenBank/DDBJ databases">
        <title>Rodentibacter gen. nov. and new species.</title>
        <authorList>
            <person name="Christensen H."/>
        </authorList>
    </citation>
    <scope>NUCLEOTIDE SEQUENCE [LARGE SCALE GENOMIC DNA]</scope>
    <source>
        <strain evidence="2 3">Ppn158</strain>
    </source>
</reference>
<dbReference type="AlphaFoldDB" id="A0A1V3L565"/>
<evidence type="ECO:0000259" key="1">
    <source>
        <dbReference type="Pfam" id="PF19905"/>
    </source>
</evidence>
<dbReference type="OrthoDB" id="9204702at2"/>
<organism evidence="2 3">
    <name type="scientific">Rodentibacter ratti</name>
    <dbReference type="NCBI Taxonomy" id="1906745"/>
    <lineage>
        <taxon>Bacteria</taxon>
        <taxon>Pseudomonadati</taxon>
        <taxon>Pseudomonadota</taxon>
        <taxon>Gammaproteobacteria</taxon>
        <taxon>Pasteurellales</taxon>
        <taxon>Pasteurellaceae</taxon>
        <taxon>Rodentibacter</taxon>
    </lineage>
</organism>
<feature type="domain" description="DUF6378" evidence="1">
    <location>
        <begin position="8"/>
        <end position="80"/>
    </location>
</feature>
<dbReference type="EMBL" id="MLAI01000024">
    <property type="protein sequence ID" value="OOF85086.1"/>
    <property type="molecule type" value="Genomic_DNA"/>
</dbReference>